<gene>
    <name evidence="2" type="ORF">JQX14_22865</name>
    <name evidence="1" type="ORF">SUH3_06310</name>
</gene>
<evidence type="ECO:0008006" key="4">
    <source>
        <dbReference type="Google" id="ProtNLM"/>
    </source>
</evidence>
<keyword evidence="3" id="KW-1185">Reference proteome</keyword>
<proteinExistence type="predicted"/>
<dbReference type="EMBL" id="JAFBWN010000036">
    <property type="protein sequence ID" value="MBM2357397.1"/>
    <property type="molecule type" value="Genomic_DNA"/>
</dbReference>
<name>A0A073IYC5_9RHOB</name>
<sequence>MSLAQSLRETTFINQVTFMKIHLLMGASALGLGACAYEPTPLPSVATQQAVANTAVSSLISYQDPLAGYTYRGPTGPRDWRSVNQEQTEGN</sequence>
<organism evidence="1 3">
    <name type="scientific">Pseudosulfitobacter pseudonitzschiae</name>
    <dbReference type="NCBI Taxonomy" id="1402135"/>
    <lineage>
        <taxon>Bacteria</taxon>
        <taxon>Pseudomonadati</taxon>
        <taxon>Pseudomonadota</taxon>
        <taxon>Alphaproteobacteria</taxon>
        <taxon>Rhodobacterales</taxon>
        <taxon>Roseobacteraceae</taxon>
        <taxon>Pseudosulfitobacter</taxon>
    </lineage>
</organism>
<dbReference type="AlphaFoldDB" id="A0A073IYC5"/>
<comment type="caution">
    <text evidence="1">The sequence shown here is derived from an EMBL/GenBank/DDBJ whole genome shotgun (WGS) entry which is preliminary data.</text>
</comment>
<evidence type="ECO:0000313" key="2">
    <source>
        <dbReference type="EMBL" id="MBM2357397.1"/>
    </source>
</evidence>
<dbReference type="Proteomes" id="UP000809337">
    <property type="component" value="Unassembled WGS sequence"/>
</dbReference>
<protein>
    <recommendedName>
        <fullName evidence="4">Lipoprotein</fullName>
    </recommendedName>
</protein>
<dbReference type="Proteomes" id="UP000027746">
    <property type="component" value="Unassembled WGS sequence"/>
</dbReference>
<reference evidence="2" key="2">
    <citation type="submission" date="2021-01" db="EMBL/GenBank/DDBJ databases">
        <title>Diatom-associated Roseobacters Show Island Model of Population Structure.</title>
        <authorList>
            <person name="Qu L."/>
            <person name="Feng X."/>
            <person name="Chen Y."/>
            <person name="Li L."/>
            <person name="Wang X."/>
            <person name="Hu Z."/>
            <person name="Wang H."/>
            <person name="Luo H."/>
        </authorList>
    </citation>
    <scope>NUCLEOTIDE SEQUENCE</scope>
    <source>
        <strain evidence="2">SM26-45</strain>
    </source>
</reference>
<dbReference type="OrthoDB" id="8084577at2"/>
<accession>A0A073IYC5</accession>
<evidence type="ECO:0000313" key="3">
    <source>
        <dbReference type="Proteomes" id="UP000027746"/>
    </source>
</evidence>
<reference evidence="1 3" key="1">
    <citation type="submission" date="2014-01" db="EMBL/GenBank/DDBJ databases">
        <title>Sulfitobacter sp. H3 (MCCC 1A00686) Genome Sequencing.</title>
        <authorList>
            <person name="Lai Q."/>
            <person name="Hong Z."/>
        </authorList>
    </citation>
    <scope>NUCLEOTIDE SEQUENCE [LARGE SCALE GENOMIC DNA]</scope>
    <source>
        <strain evidence="1 3">H3</strain>
    </source>
</reference>
<evidence type="ECO:0000313" key="1">
    <source>
        <dbReference type="EMBL" id="KEJ94451.1"/>
    </source>
</evidence>
<dbReference type="EMBL" id="JAMD01000013">
    <property type="protein sequence ID" value="KEJ94451.1"/>
    <property type="molecule type" value="Genomic_DNA"/>
</dbReference>